<name>A0ABM6PRJ0_9BACT</name>
<feature type="compositionally biased region" description="Basic and acidic residues" evidence="1">
    <location>
        <begin position="144"/>
        <end position="159"/>
    </location>
</feature>
<gene>
    <name evidence="2" type="ORF">CSW10_02030</name>
</gene>
<dbReference type="Proteomes" id="UP000224629">
    <property type="component" value="Chromosome"/>
</dbReference>
<feature type="region of interest" description="Disordered" evidence="1">
    <location>
        <begin position="52"/>
        <end position="162"/>
    </location>
</feature>
<feature type="compositionally biased region" description="Basic and acidic residues" evidence="1">
    <location>
        <begin position="58"/>
        <end position="78"/>
    </location>
</feature>
<protein>
    <submittedName>
        <fullName evidence="2">Uncharacterized protein</fullName>
    </submittedName>
</protein>
<reference evidence="2" key="1">
    <citation type="submission" date="2017-10" db="EMBL/GenBank/DDBJ databases">
        <title>Genome-wide analysis of the first isolated strain mycoplasma dispar GS01.</title>
        <authorList>
            <person name="Hao H."/>
            <person name="Chen S."/>
            <person name="Zhao P."/>
            <person name="Chu Y."/>
            <person name="Liu Y."/>
        </authorList>
    </citation>
    <scope>NUCLEOTIDE SEQUENCE [LARGE SCALE GENOMIC DNA]</scope>
    <source>
        <strain evidence="2">GS01</strain>
    </source>
</reference>
<feature type="compositionally biased region" description="Basic and acidic residues" evidence="1">
    <location>
        <begin position="245"/>
        <end position="328"/>
    </location>
</feature>
<feature type="region of interest" description="Disordered" evidence="1">
    <location>
        <begin position="203"/>
        <end position="348"/>
    </location>
</feature>
<feature type="compositionally biased region" description="Low complexity" evidence="1">
    <location>
        <begin position="332"/>
        <end position="345"/>
    </location>
</feature>
<dbReference type="EMBL" id="CP024161">
    <property type="protein sequence ID" value="ATP59705.1"/>
    <property type="molecule type" value="Genomic_DNA"/>
</dbReference>
<evidence type="ECO:0000313" key="2">
    <source>
        <dbReference type="EMBL" id="ATP59705.1"/>
    </source>
</evidence>
<evidence type="ECO:0000313" key="3">
    <source>
        <dbReference type="Proteomes" id="UP000224629"/>
    </source>
</evidence>
<keyword evidence="3" id="KW-1185">Reference proteome</keyword>
<evidence type="ECO:0000256" key="1">
    <source>
        <dbReference type="SAM" id="MobiDB-lite"/>
    </source>
</evidence>
<accession>A0ABM6PRJ0</accession>
<proteinExistence type="predicted"/>
<sequence>MRRSFKWILGLVPVVAGSVGTAIYLTSENSISRFNEVNTNRQNIQVETRISPLASSQDAKENTKTELLNPEKLDENVKAPKKIIVPESSEILPQKKENPKPNSAEKQTKTPIVIGKILQKSGENKKDKVTSNSKPKVIVFLPPKKPDPKPEQNKKKLELPKNQVAEKVVIAGTPEPKPNVPEVKKPELPTQAIIVDVPKAETIEPKASEQIQSPILGNEAVKPVETPPTSQPLVLAPQVKEDEEEKKKALQKELDEQQKQREEKIKKEEEERKEKEKQRLEQERLRIEEQERQRAEEERKRIEEQERQKKAEAKREAQEKKRQEEQRRQVQNSNPGSTSSRSSTGVLRGDQEIVNEFVAEISKNLNISNPQEWLDKYKLTEQQMTLFLEKLPTPKNQKEQSNLVTFWELSQARNYPDLAKGSGVREMWRDQIYKKLNLKLQGNGENTHLITQSGGRFGSWGFPWGSR</sequence>
<organism evidence="2 3">
    <name type="scientific">Mesomycoplasma dispar</name>
    <dbReference type="NCBI Taxonomy" id="86660"/>
    <lineage>
        <taxon>Bacteria</taxon>
        <taxon>Bacillati</taxon>
        <taxon>Mycoplasmatota</taxon>
        <taxon>Mycoplasmoidales</taxon>
        <taxon>Metamycoplasmataceae</taxon>
        <taxon>Mesomycoplasma</taxon>
    </lineage>
</organism>
<dbReference type="RefSeq" id="WP_099451941.1">
    <property type="nucleotide sequence ID" value="NZ_CP024161.1"/>
</dbReference>